<keyword evidence="6 8" id="KW-1133">Transmembrane helix</keyword>
<dbReference type="PANTHER" id="PTHR36838">
    <property type="entry name" value="AUXIN EFFLUX CARRIER FAMILY PROTEIN"/>
    <property type="match status" value="1"/>
</dbReference>
<keyword evidence="4" id="KW-1003">Cell membrane</keyword>
<evidence type="ECO:0000256" key="8">
    <source>
        <dbReference type="SAM" id="Phobius"/>
    </source>
</evidence>
<comment type="similarity">
    <text evidence="2">Belongs to the auxin efflux carrier (TC 2.A.69) family.</text>
</comment>
<organism evidence="9 10">
    <name type="scientific">Paenibacillus abyssi</name>
    <dbReference type="NCBI Taxonomy" id="1340531"/>
    <lineage>
        <taxon>Bacteria</taxon>
        <taxon>Bacillati</taxon>
        <taxon>Bacillota</taxon>
        <taxon>Bacilli</taxon>
        <taxon>Bacillales</taxon>
        <taxon>Paenibacillaceae</taxon>
        <taxon>Paenibacillus</taxon>
    </lineage>
</organism>
<keyword evidence="7 8" id="KW-0472">Membrane</keyword>
<name>A0A917CN69_9BACL</name>
<evidence type="ECO:0000256" key="2">
    <source>
        <dbReference type="ARBA" id="ARBA00010145"/>
    </source>
</evidence>
<evidence type="ECO:0000256" key="3">
    <source>
        <dbReference type="ARBA" id="ARBA00022448"/>
    </source>
</evidence>
<proteinExistence type="inferred from homology"/>
<dbReference type="Gene3D" id="1.20.1530.20">
    <property type="match status" value="1"/>
</dbReference>
<dbReference type="GO" id="GO:0055085">
    <property type="term" value="P:transmembrane transport"/>
    <property type="evidence" value="ECO:0007669"/>
    <property type="project" value="InterPro"/>
</dbReference>
<dbReference type="GO" id="GO:0005886">
    <property type="term" value="C:plasma membrane"/>
    <property type="evidence" value="ECO:0007669"/>
    <property type="project" value="UniProtKB-SubCell"/>
</dbReference>
<evidence type="ECO:0000256" key="1">
    <source>
        <dbReference type="ARBA" id="ARBA00004651"/>
    </source>
</evidence>
<dbReference type="InterPro" id="IPR004776">
    <property type="entry name" value="Mem_transp_PIN-like"/>
</dbReference>
<feature type="transmembrane region" description="Helical" evidence="8">
    <location>
        <begin position="62"/>
        <end position="84"/>
    </location>
</feature>
<keyword evidence="3" id="KW-0813">Transport</keyword>
<dbReference type="Proteomes" id="UP000644756">
    <property type="component" value="Unassembled WGS sequence"/>
</dbReference>
<dbReference type="RefSeq" id="WP_188529283.1">
    <property type="nucleotide sequence ID" value="NZ_BMGR01000002.1"/>
</dbReference>
<evidence type="ECO:0000256" key="6">
    <source>
        <dbReference type="ARBA" id="ARBA00022989"/>
    </source>
</evidence>
<reference evidence="9" key="2">
    <citation type="submission" date="2020-09" db="EMBL/GenBank/DDBJ databases">
        <authorList>
            <person name="Sun Q."/>
            <person name="Zhou Y."/>
        </authorList>
    </citation>
    <scope>NUCLEOTIDE SEQUENCE</scope>
    <source>
        <strain evidence="9">CGMCC 1.12987</strain>
    </source>
</reference>
<feature type="transmembrane region" description="Helical" evidence="8">
    <location>
        <begin position="126"/>
        <end position="146"/>
    </location>
</feature>
<dbReference type="AlphaFoldDB" id="A0A917CN69"/>
<feature type="transmembrane region" description="Helical" evidence="8">
    <location>
        <begin position="6"/>
        <end position="25"/>
    </location>
</feature>
<accession>A0A917CN69</accession>
<evidence type="ECO:0000256" key="7">
    <source>
        <dbReference type="ARBA" id="ARBA00023136"/>
    </source>
</evidence>
<gene>
    <name evidence="9" type="ORF">GCM10010916_08290</name>
</gene>
<sequence length="309" mass="33427">MPVILLIVVNVIVPVFILIGAGVLLHRKYHFDLNTLSKISTNFLMPAVGFVNIYQSNIEGRVLSGMIGFLVLQNVALMLISAAAARSLKLERGLAATFKNSIVLNNSGNFGLPVSQLVFHNNPLGLSIQVMATIFQTFVTATYGLLNSVLVKSTNQGAKILLELLKLPIIYALLLGIILQTLNVAIPTFLWKPIENVSHAFIAIALLTLGAQIAYLKITRPSLPLIVGTIGRLVVSPIVAFLIITMLQLEGTTAQALFIASSYPASRNTALFALEYNNHPDYAAQAVLITTILSCITVTSIVYISKILF</sequence>
<dbReference type="InterPro" id="IPR038770">
    <property type="entry name" value="Na+/solute_symporter_sf"/>
</dbReference>
<evidence type="ECO:0000256" key="4">
    <source>
        <dbReference type="ARBA" id="ARBA00022475"/>
    </source>
</evidence>
<comment type="subcellular location">
    <subcellularLocation>
        <location evidence="1">Cell membrane</location>
        <topology evidence="1">Multi-pass membrane protein</topology>
    </subcellularLocation>
</comment>
<feature type="transmembrane region" description="Helical" evidence="8">
    <location>
        <begin position="197"/>
        <end position="216"/>
    </location>
</feature>
<dbReference type="Pfam" id="PF03547">
    <property type="entry name" value="Mem_trans"/>
    <property type="match status" value="1"/>
</dbReference>
<keyword evidence="5 8" id="KW-0812">Transmembrane</keyword>
<feature type="transmembrane region" description="Helical" evidence="8">
    <location>
        <begin position="167"/>
        <end position="191"/>
    </location>
</feature>
<keyword evidence="10" id="KW-1185">Reference proteome</keyword>
<comment type="caution">
    <text evidence="9">The sequence shown here is derived from an EMBL/GenBank/DDBJ whole genome shotgun (WGS) entry which is preliminary data.</text>
</comment>
<feature type="transmembrane region" description="Helical" evidence="8">
    <location>
        <begin position="282"/>
        <end position="304"/>
    </location>
</feature>
<evidence type="ECO:0000313" key="9">
    <source>
        <dbReference type="EMBL" id="GGF93272.1"/>
    </source>
</evidence>
<feature type="transmembrane region" description="Helical" evidence="8">
    <location>
        <begin position="223"/>
        <end position="247"/>
    </location>
</feature>
<dbReference type="PANTHER" id="PTHR36838:SF1">
    <property type="entry name" value="SLR1864 PROTEIN"/>
    <property type="match status" value="1"/>
</dbReference>
<dbReference type="EMBL" id="BMGR01000002">
    <property type="protein sequence ID" value="GGF93272.1"/>
    <property type="molecule type" value="Genomic_DNA"/>
</dbReference>
<protein>
    <submittedName>
        <fullName evidence="9">Transporter</fullName>
    </submittedName>
</protein>
<evidence type="ECO:0000313" key="10">
    <source>
        <dbReference type="Proteomes" id="UP000644756"/>
    </source>
</evidence>
<reference evidence="9" key="1">
    <citation type="journal article" date="2014" name="Int. J. Syst. Evol. Microbiol.">
        <title>Complete genome sequence of Corynebacterium casei LMG S-19264T (=DSM 44701T), isolated from a smear-ripened cheese.</title>
        <authorList>
            <consortium name="US DOE Joint Genome Institute (JGI-PGF)"/>
            <person name="Walter F."/>
            <person name="Albersmeier A."/>
            <person name="Kalinowski J."/>
            <person name="Ruckert C."/>
        </authorList>
    </citation>
    <scope>NUCLEOTIDE SEQUENCE</scope>
    <source>
        <strain evidence="9">CGMCC 1.12987</strain>
    </source>
</reference>
<evidence type="ECO:0000256" key="5">
    <source>
        <dbReference type="ARBA" id="ARBA00022692"/>
    </source>
</evidence>